<dbReference type="RefSeq" id="WP_211344950.1">
    <property type="nucleotide sequence ID" value="NZ_BAAATB010000002.1"/>
</dbReference>
<dbReference type="Proteomes" id="UP000316181">
    <property type="component" value="Unassembled WGS sequence"/>
</dbReference>
<gene>
    <name evidence="1" type="ORF">FB389_0959</name>
</gene>
<organism evidence="1 2">
    <name type="scientific">Rarobacter incanus</name>
    <dbReference type="NCBI Taxonomy" id="153494"/>
    <lineage>
        <taxon>Bacteria</taxon>
        <taxon>Bacillati</taxon>
        <taxon>Actinomycetota</taxon>
        <taxon>Actinomycetes</taxon>
        <taxon>Micrococcales</taxon>
        <taxon>Rarobacteraceae</taxon>
        <taxon>Rarobacter</taxon>
    </lineage>
</organism>
<comment type="caution">
    <text evidence="1">The sequence shown here is derived from an EMBL/GenBank/DDBJ whole genome shotgun (WGS) entry which is preliminary data.</text>
</comment>
<evidence type="ECO:0000313" key="1">
    <source>
        <dbReference type="EMBL" id="TQK76296.1"/>
    </source>
</evidence>
<evidence type="ECO:0008006" key="3">
    <source>
        <dbReference type="Google" id="ProtNLM"/>
    </source>
</evidence>
<name>A0A542SNT7_9MICO</name>
<dbReference type="AlphaFoldDB" id="A0A542SNT7"/>
<reference evidence="1 2" key="1">
    <citation type="submission" date="2019-06" db="EMBL/GenBank/DDBJ databases">
        <title>Sequencing the genomes of 1000 actinobacteria strains.</title>
        <authorList>
            <person name="Klenk H.-P."/>
        </authorList>
    </citation>
    <scope>NUCLEOTIDE SEQUENCE [LARGE SCALE GENOMIC DNA]</scope>
    <source>
        <strain evidence="1 2">DSM 10596</strain>
    </source>
</reference>
<keyword evidence="2" id="KW-1185">Reference proteome</keyword>
<proteinExistence type="predicted"/>
<evidence type="ECO:0000313" key="2">
    <source>
        <dbReference type="Proteomes" id="UP000316181"/>
    </source>
</evidence>
<accession>A0A542SNT7</accession>
<sequence>MVVRVDVAPDLLHWVVERAGCDEGTIERRSPKPGDWTSGTHQPNLKHLEKFANDTHTPFALLFLPEPPVENVPIQDMRTIGNVETLARLSWDGSHRRAH</sequence>
<protein>
    <recommendedName>
        <fullName evidence="3">XRE family transcriptional regulator</fullName>
    </recommendedName>
</protein>
<dbReference type="EMBL" id="VFNV01000001">
    <property type="protein sequence ID" value="TQK76296.1"/>
    <property type="molecule type" value="Genomic_DNA"/>
</dbReference>